<comment type="caution">
    <text evidence="1">The sequence shown here is derived from an EMBL/GenBank/DDBJ whole genome shotgun (WGS) entry which is preliminary data.</text>
</comment>
<evidence type="ECO:0000313" key="2">
    <source>
        <dbReference type="Proteomes" id="UP000625711"/>
    </source>
</evidence>
<proteinExistence type="predicted"/>
<gene>
    <name evidence="1" type="ORF">GWI33_019428</name>
</gene>
<dbReference type="EMBL" id="JAACXV010014434">
    <property type="protein sequence ID" value="KAF7267355.1"/>
    <property type="molecule type" value="Genomic_DNA"/>
</dbReference>
<evidence type="ECO:0000313" key="1">
    <source>
        <dbReference type="EMBL" id="KAF7267355.1"/>
    </source>
</evidence>
<sequence length="108" mass="11957">MEYFNIVIIIWSFRESQGTTIKAHRNIHTEGPIRGDDVGVLRCLRIRTDSGPFSSAVIIKAGRGAVKNNDEIIEKCSAITVQRSGEAADFGILITQKSNFLITGRIDH</sequence>
<reference evidence="1" key="1">
    <citation type="submission" date="2020-08" db="EMBL/GenBank/DDBJ databases">
        <title>Genome sequencing and assembly of the red palm weevil Rhynchophorus ferrugineus.</title>
        <authorList>
            <person name="Dias G.B."/>
            <person name="Bergman C.M."/>
            <person name="Manee M."/>
        </authorList>
    </citation>
    <scope>NUCLEOTIDE SEQUENCE</scope>
    <source>
        <strain evidence="1">AA-2017</strain>
        <tissue evidence="1">Whole larva</tissue>
    </source>
</reference>
<organism evidence="1 2">
    <name type="scientific">Rhynchophorus ferrugineus</name>
    <name type="common">Red palm weevil</name>
    <name type="synonym">Curculio ferrugineus</name>
    <dbReference type="NCBI Taxonomy" id="354439"/>
    <lineage>
        <taxon>Eukaryota</taxon>
        <taxon>Metazoa</taxon>
        <taxon>Ecdysozoa</taxon>
        <taxon>Arthropoda</taxon>
        <taxon>Hexapoda</taxon>
        <taxon>Insecta</taxon>
        <taxon>Pterygota</taxon>
        <taxon>Neoptera</taxon>
        <taxon>Endopterygota</taxon>
        <taxon>Coleoptera</taxon>
        <taxon>Polyphaga</taxon>
        <taxon>Cucujiformia</taxon>
        <taxon>Curculionidae</taxon>
        <taxon>Dryophthorinae</taxon>
        <taxon>Rhynchophorus</taxon>
    </lineage>
</organism>
<accession>A0A834HYC9</accession>
<dbReference type="Proteomes" id="UP000625711">
    <property type="component" value="Unassembled WGS sequence"/>
</dbReference>
<keyword evidence="2" id="KW-1185">Reference proteome</keyword>
<name>A0A834HYC9_RHYFE</name>
<protein>
    <submittedName>
        <fullName evidence="1">Uncharacterized protein</fullName>
    </submittedName>
</protein>
<dbReference type="AlphaFoldDB" id="A0A834HYC9"/>